<dbReference type="AlphaFoldDB" id="A0A1I2NCY3"/>
<dbReference type="GO" id="GO:0044781">
    <property type="term" value="P:bacterial-type flagellum organization"/>
    <property type="evidence" value="ECO:0007669"/>
    <property type="project" value="UniProtKB-KW"/>
</dbReference>
<evidence type="ECO:0000256" key="10">
    <source>
        <dbReference type="ARBA" id="ARBA00023225"/>
    </source>
</evidence>
<dbReference type="GO" id="GO:0015031">
    <property type="term" value="P:protein transport"/>
    <property type="evidence" value="ECO:0007669"/>
    <property type="project" value="UniProtKB-KW"/>
</dbReference>
<gene>
    <name evidence="12" type="ORF">SAMN02982927_00424</name>
</gene>
<evidence type="ECO:0000256" key="7">
    <source>
        <dbReference type="ARBA" id="ARBA00022795"/>
    </source>
</evidence>
<dbReference type="EMBL" id="FOOY01000003">
    <property type="protein sequence ID" value="SFG01785.1"/>
    <property type="molecule type" value="Genomic_DNA"/>
</dbReference>
<protein>
    <recommendedName>
        <fullName evidence="3">Flagellar FliJ protein</fullName>
    </recommendedName>
</protein>
<keyword evidence="7" id="KW-1005">Bacterial flagellum biogenesis</keyword>
<reference evidence="13" key="1">
    <citation type="submission" date="2016-10" db="EMBL/GenBank/DDBJ databases">
        <authorList>
            <person name="Varghese N."/>
            <person name="Submissions S."/>
        </authorList>
    </citation>
    <scope>NUCLEOTIDE SEQUENCE [LARGE SCALE GENOMIC DNA]</scope>
    <source>
        <strain evidence="13">ATCC 700379</strain>
    </source>
</reference>
<dbReference type="Pfam" id="PF02050">
    <property type="entry name" value="FliJ"/>
    <property type="match status" value="1"/>
</dbReference>
<dbReference type="Proteomes" id="UP000198752">
    <property type="component" value="Unassembled WGS sequence"/>
</dbReference>
<dbReference type="NCBIfam" id="TIGR02473">
    <property type="entry name" value="flagell_FliJ"/>
    <property type="match status" value="1"/>
</dbReference>
<keyword evidence="11" id="KW-0175">Coiled coil</keyword>
<keyword evidence="4" id="KW-0813">Transport</keyword>
<keyword evidence="13" id="KW-1185">Reference proteome</keyword>
<evidence type="ECO:0000256" key="4">
    <source>
        <dbReference type="ARBA" id="ARBA00022448"/>
    </source>
</evidence>
<dbReference type="RefSeq" id="WP_093669559.1">
    <property type="nucleotide sequence ID" value="NZ_FOOY01000003.1"/>
</dbReference>
<dbReference type="GO" id="GO:0071973">
    <property type="term" value="P:bacterial-type flagellum-dependent cell motility"/>
    <property type="evidence" value="ECO:0007669"/>
    <property type="project" value="InterPro"/>
</dbReference>
<keyword evidence="6" id="KW-0145">Chemotaxis</keyword>
<dbReference type="GO" id="GO:0006935">
    <property type="term" value="P:chemotaxis"/>
    <property type="evidence" value="ECO:0007669"/>
    <property type="project" value="UniProtKB-KW"/>
</dbReference>
<keyword evidence="12" id="KW-0966">Cell projection</keyword>
<proteinExistence type="inferred from homology"/>
<comment type="similarity">
    <text evidence="2">Belongs to the FliJ family.</text>
</comment>
<evidence type="ECO:0000313" key="13">
    <source>
        <dbReference type="Proteomes" id="UP000198752"/>
    </source>
</evidence>
<evidence type="ECO:0000256" key="6">
    <source>
        <dbReference type="ARBA" id="ARBA00022500"/>
    </source>
</evidence>
<dbReference type="Gene3D" id="1.10.287.1700">
    <property type="match status" value="1"/>
</dbReference>
<keyword evidence="12" id="KW-0282">Flagellum</keyword>
<keyword evidence="9" id="KW-0472">Membrane</keyword>
<name>A0A1I2NCY3_9BACL</name>
<sequence>MAFDYRFERVMKLAESEKQSLEVQYKKLFDDFENLAHILINMVEEKQRVQTELQEQMSQAITIDQMKMGFSDVDKIDFLISETNKNYLNAKARLEVFQAKLQEKAIEVKKYEKMREKQQVIYHKLINRAETKQMDEIAGQRTINH</sequence>
<organism evidence="12 13">
    <name type="scientific">Sporolactobacillus nakayamae</name>
    <dbReference type="NCBI Taxonomy" id="269670"/>
    <lineage>
        <taxon>Bacteria</taxon>
        <taxon>Bacillati</taxon>
        <taxon>Bacillota</taxon>
        <taxon>Bacilli</taxon>
        <taxon>Bacillales</taxon>
        <taxon>Sporolactobacillaceae</taxon>
        <taxon>Sporolactobacillus</taxon>
    </lineage>
</organism>
<keyword evidence="10" id="KW-1006">Bacterial flagellum protein export</keyword>
<evidence type="ECO:0000256" key="2">
    <source>
        <dbReference type="ARBA" id="ARBA00010004"/>
    </source>
</evidence>
<evidence type="ECO:0000256" key="8">
    <source>
        <dbReference type="ARBA" id="ARBA00022927"/>
    </source>
</evidence>
<keyword evidence="5" id="KW-1003">Cell membrane</keyword>
<keyword evidence="8" id="KW-0653">Protein transport</keyword>
<evidence type="ECO:0000256" key="5">
    <source>
        <dbReference type="ARBA" id="ARBA00022475"/>
    </source>
</evidence>
<comment type="subcellular location">
    <subcellularLocation>
        <location evidence="1">Cell membrane</location>
        <topology evidence="1">Peripheral membrane protein</topology>
        <orientation evidence="1">Cytoplasmic side</orientation>
    </subcellularLocation>
</comment>
<dbReference type="STRING" id="269670.SAMN02982927_00424"/>
<evidence type="ECO:0000256" key="9">
    <source>
        <dbReference type="ARBA" id="ARBA00023136"/>
    </source>
</evidence>
<evidence type="ECO:0000313" key="12">
    <source>
        <dbReference type="EMBL" id="SFG01785.1"/>
    </source>
</evidence>
<evidence type="ECO:0000256" key="1">
    <source>
        <dbReference type="ARBA" id="ARBA00004413"/>
    </source>
</evidence>
<accession>A0A1I2NCY3</accession>
<dbReference type="GO" id="GO:0005886">
    <property type="term" value="C:plasma membrane"/>
    <property type="evidence" value="ECO:0007669"/>
    <property type="project" value="UniProtKB-SubCell"/>
</dbReference>
<dbReference type="OrthoDB" id="2968361at2"/>
<feature type="coiled-coil region" evidence="11">
    <location>
        <begin position="11"/>
        <end position="59"/>
    </location>
</feature>
<dbReference type="InterPro" id="IPR053716">
    <property type="entry name" value="Flag_assembly_chemotaxis_eff"/>
</dbReference>
<dbReference type="GO" id="GO:0009288">
    <property type="term" value="C:bacterial-type flagellum"/>
    <property type="evidence" value="ECO:0007669"/>
    <property type="project" value="InterPro"/>
</dbReference>
<evidence type="ECO:0000256" key="11">
    <source>
        <dbReference type="SAM" id="Coils"/>
    </source>
</evidence>
<evidence type="ECO:0000256" key="3">
    <source>
        <dbReference type="ARBA" id="ARBA00020392"/>
    </source>
</evidence>
<dbReference type="InterPro" id="IPR012823">
    <property type="entry name" value="Flagell_FliJ"/>
</dbReference>
<keyword evidence="12" id="KW-0969">Cilium</keyword>